<name>A0ABW8WK56_9CYAN</name>
<protein>
    <submittedName>
        <fullName evidence="1">Pentapeptide repeat-containing protein</fullName>
    </submittedName>
</protein>
<sequence>MRGSDLRGATLGQSCLEGADLSDADLRGAFLEEIFGNMDLTDANLMGAQVGIRDLRDAILCNTVMPDGSIRNDHC</sequence>
<dbReference type="Pfam" id="PF00805">
    <property type="entry name" value="Pentapeptide"/>
    <property type="match status" value="1"/>
</dbReference>
<comment type="caution">
    <text evidence="1">The sequence shown here is derived from an EMBL/GenBank/DDBJ whole genome shotgun (WGS) entry which is preliminary data.</text>
</comment>
<gene>
    <name evidence="1" type="ORF">AB0759_12190</name>
</gene>
<dbReference type="Gene3D" id="2.160.20.80">
    <property type="entry name" value="E3 ubiquitin-protein ligase SopA"/>
    <property type="match status" value="1"/>
</dbReference>
<dbReference type="InterPro" id="IPR001646">
    <property type="entry name" value="5peptide_repeat"/>
</dbReference>
<dbReference type="SUPFAM" id="SSF141571">
    <property type="entry name" value="Pentapeptide repeat-like"/>
    <property type="match status" value="1"/>
</dbReference>
<dbReference type="EMBL" id="JBFQGM010000004">
    <property type="protein sequence ID" value="MFL9461388.1"/>
    <property type="molecule type" value="Genomic_DNA"/>
</dbReference>
<evidence type="ECO:0000313" key="2">
    <source>
        <dbReference type="Proteomes" id="UP001628874"/>
    </source>
</evidence>
<proteinExistence type="predicted"/>
<keyword evidence="2" id="KW-1185">Reference proteome</keyword>
<dbReference type="Proteomes" id="UP001628874">
    <property type="component" value="Unassembled WGS sequence"/>
</dbReference>
<organism evidence="1 2">
    <name type="scientific">Scytonema tolypothrichoides VB-61278_2</name>
    <dbReference type="NCBI Taxonomy" id="3232314"/>
    <lineage>
        <taxon>Bacteria</taxon>
        <taxon>Bacillati</taxon>
        <taxon>Cyanobacteriota</taxon>
        <taxon>Cyanophyceae</taxon>
        <taxon>Nostocales</taxon>
        <taxon>Scytonemataceae</taxon>
        <taxon>Scytonema</taxon>
    </lineage>
</organism>
<accession>A0ABW8WK56</accession>
<evidence type="ECO:0000313" key="1">
    <source>
        <dbReference type="EMBL" id="MFL9461388.1"/>
    </source>
</evidence>
<dbReference type="RefSeq" id="WP_237266098.1">
    <property type="nucleotide sequence ID" value="NZ_JBFQGM010000004.1"/>
</dbReference>
<reference evidence="1 2" key="1">
    <citation type="submission" date="2024-07" db="EMBL/GenBank/DDBJ databases">
        <authorList>
            <person name="Tripathy S."/>
        </authorList>
    </citation>
    <scope>NUCLEOTIDE SEQUENCE [LARGE SCALE GENOMIC DNA]</scope>
    <source>
        <strain evidence="1 2">VB-61278_2</strain>
    </source>
</reference>